<gene>
    <name evidence="1" type="ORF">AW09_004364</name>
</gene>
<organism evidence="1 2">
    <name type="scientific">Candidatus Accumulibacter phosphatis</name>
    <dbReference type="NCBI Taxonomy" id="327160"/>
    <lineage>
        <taxon>Bacteria</taxon>
        <taxon>Pseudomonadati</taxon>
        <taxon>Pseudomonadota</taxon>
        <taxon>Betaproteobacteria</taxon>
        <taxon>Candidatus Accumulibacter</taxon>
    </lineage>
</organism>
<accession>A0A084Y744</accession>
<dbReference type="AlphaFoldDB" id="A0A084Y744"/>
<sequence>MHGWPVPPSDRAVSSTSSLFPFHGSVQRIAS</sequence>
<name>A0A084Y744_9PROT</name>
<reference evidence="1 2" key="1">
    <citation type="submission" date="2014-02" db="EMBL/GenBank/DDBJ databases">
        <title>Expanding our view of genomic diversity in Candidatus Accumulibacter clades.</title>
        <authorList>
            <person name="Skennerton C.T."/>
            <person name="Barr J.J."/>
            <person name="Slater F.R."/>
            <person name="Bond P.L."/>
            <person name="Tyson G.W."/>
        </authorList>
    </citation>
    <scope>NUCLEOTIDE SEQUENCE [LARGE SCALE GENOMIC DNA]</scope>
    <source>
        <strain evidence="2">BA-91</strain>
    </source>
</reference>
<comment type="caution">
    <text evidence="1">The sequence shown here is derived from an EMBL/GenBank/DDBJ whole genome shotgun (WGS) entry which is preliminary data.</text>
</comment>
<proteinExistence type="predicted"/>
<dbReference type="EMBL" id="JDVG02000686">
    <property type="protein sequence ID" value="KFB70538.1"/>
    <property type="molecule type" value="Genomic_DNA"/>
</dbReference>
<dbReference type="Proteomes" id="UP000020077">
    <property type="component" value="Unassembled WGS sequence"/>
</dbReference>
<evidence type="ECO:0000313" key="2">
    <source>
        <dbReference type="Proteomes" id="UP000020077"/>
    </source>
</evidence>
<evidence type="ECO:0000313" key="1">
    <source>
        <dbReference type="EMBL" id="KFB70538.1"/>
    </source>
</evidence>
<protein>
    <submittedName>
        <fullName evidence="1">Uncharacterized protein</fullName>
    </submittedName>
</protein>